<reference evidence="1 2" key="1">
    <citation type="journal article" date="2016" name="Nat. Commun.">
        <title>Thousands of microbial genomes shed light on interconnected biogeochemical processes in an aquifer system.</title>
        <authorList>
            <person name="Anantharaman K."/>
            <person name="Brown C.T."/>
            <person name="Hug L.A."/>
            <person name="Sharon I."/>
            <person name="Castelle C.J."/>
            <person name="Probst A.J."/>
            <person name="Thomas B.C."/>
            <person name="Singh A."/>
            <person name="Wilkins M.J."/>
            <person name="Karaoz U."/>
            <person name="Brodie E.L."/>
            <person name="Williams K.H."/>
            <person name="Hubbard S.S."/>
            <person name="Banfield J.F."/>
        </authorList>
    </citation>
    <scope>NUCLEOTIDE SEQUENCE [LARGE SCALE GENOMIC DNA]</scope>
</reference>
<dbReference type="Proteomes" id="UP000177811">
    <property type="component" value="Unassembled WGS sequence"/>
</dbReference>
<protein>
    <submittedName>
        <fullName evidence="1">Uncharacterized protein</fullName>
    </submittedName>
</protein>
<name>A0A1G2KRN5_9BACT</name>
<accession>A0A1G2KRN5</accession>
<dbReference type="EMBL" id="MHQL01000067">
    <property type="protein sequence ID" value="OHA01242.1"/>
    <property type="molecule type" value="Genomic_DNA"/>
</dbReference>
<evidence type="ECO:0000313" key="2">
    <source>
        <dbReference type="Proteomes" id="UP000177811"/>
    </source>
</evidence>
<organism evidence="1 2">
    <name type="scientific">Candidatus Sungbacteria bacterium RIFCSPHIGHO2_02_FULL_51_29</name>
    <dbReference type="NCBI Taxonomy" id="1802273"/>
    <lineage>
        <taxon>Bacteria</taxon>
        <taxon>Candidatus Sungiibacteriota</taxon>
    </lineage>
</organism>
<gene>
    <name evidence="1" type="ORF">A3C16_02835</name>
</gene>
<dbReference type="AlphaFoldDB" id="A0A1G2KRN5"/>
<sequence length="132" mass="15574">MNWQNWHTVEDVELTVFHASKLELVPFLKSNEDKIVGEELRRRARELNANLGVNDMWYLLDNTYLLPREFNEHCLVFPGCVRKDFDGNLMMLILVRAGRGVFEKEWYVSFRRLDSAWGGSDRLVRPTAYYSS</sequence>
<proteinExistence type="predicted"/>
<comment type="caution">
    <text evidence="1">The sequence shown here is derived from an EMBL/GenBank/DDBJ whole genome shotgun (WGS) entry which is preliminary data.</text>
</comment>
<evidence type="ECO:0000313" key="1">
    <source>
        <dbReference type="EMBL" id="OHA01242.1"/>
    </source>
</evidence>